<dbReference type="STRING" id="135651.G0NQ35"/>
<proteinExistence type="predicted"/>
<dbReference type="eggNOG" id="KOG1192">
    <property type="taxonomic scope" value="Eukaryota"/>
</dbReference>
<keyword evidence="1" id="KW-0732">Signal</keyword>
<dbReference type="AlphaFoldDB" id="G0NQ35"/>
<evidence type="ECO:0000313" key="2">
    <source>
        <dbReference type="EMBL" id="EGT35402.1"/>
    </source>
</evidence>
<dbReference type="SUPFAM" id="SSF53756">
    <property type="entry name" value="UDP-Glycosyltransferase/glycogen phosphorylase"/>
    <property type="match status" value="1"/>
</dbReference>
<accession>G0NQ35</accession>
<dbReference type="OrthoDB" id="5835829at2759"/>
<dbReference type="InParanoid" id="G0NQ35"/>
<dbReference type="HOGENOM" id="CLU_2148039_0_0_1"/>
<gene>
    <name evidence="2" type="ORF">CAEBREN_09595</name>
</gene>
<feature type="signal peptide" evidence="1">
    <location>
        <begin position="1"/>
        <end position="18"/>
    </location>
</feature>
<reference evidence="3" key="1">
    <citation type="submission" date="2011-07" db="EMBL/GenBank/DDBJ databases">
        <authorList>
            <consortium name="Caenorhabditis brenneri Sequencing and Analysis Consortium"/>
            <person name="Wilson R.K."/>
        </authorList>
    </citation>
    <scope>NUCLEOTIDE SEQUENCE [LARGE SCALE GENOMIC DNA]</scope>
    <source>
        <strain evidence="3">PB2801</strain>
    </source>
</reference>
<dbReference type="EMBL" id="GL379922">
    <property type="protein sequence ID" value="EGT35402.1"/>
    <property type="molecule type" value="Genomic_DNA"/>
</dbReference>
<dbReference type="Proteomes" id="UP000008068">
    <property type="component" value="Unassembled WGS sequence"/>
</dbReference>
<protein>
    <recommendedName>
        <fullName evidence="4">Glucuronosyltransferase</fullName>
    </recommendedName>
</protein>
<evidence type="ECO:0008006" key="4">
    <source>
        <dbReference type="Google" id="ProtNLM"/>
    </source>
</evidence>
<organism evidence="3">
    <name type="scientific">Caenorhabditis brenneri</name>
    <name type="common">Nematode worm</name>
    <dbReference type="NCBI Taxonomy" id="135651"/>
    <lineage>
        <taxon>Eukaryota</taxon>
        <taxon>Metazoa</taxon>
        <taxon>Ecdysozoa</taxon>
        <taxon>Nematoda</taxon>
        <taxon>Chromadorea</taxon>
        <taxon>Rhabditida</taxon>
        <taxon>Rhabditina</taxon>
        <taxon>Rhabditomorpha</taxon>
        <taxon>Rhabditoidea</taxon>
        <taxon>Rhabditidae</taxon>
        <taxon>Peloderinae</taxon>
        <taxon>Caenorhabditis</taxon>
    </lineage>
</organism>
<name>G0NQ35_CAEBE</name>
<evidence type="ECO:0000313" key="3">
    <source>
        <dbReference type="Proteomes" id="UP000008068"/>
    </source>
</evidence>
<sequence length="112" mass="12502">MILITPVYFITLLVLVKCHTTKPLNILIYSPVFGGSHSKFMGNIADTLTEVGHNVTFLVPIANVTRRHEIGVKLSKNGIIVDKSGRSSEDNLNVDMDEVIKPLWFIQNRPTV</sequence>
<evidence type="ECO:0000256" key="1">
    <source>
        <dbReference type="SAM" id="SignalP"/>
    </source>
</evidence>
<dbReference type="OMA" id="ICATNSY"/>
<feature type="chain" id="PRO_5003406146" description="Glucuronosyltransferase" evidence="1">
    <location>
        <begin position="19"/>
        <end position="112"/>
    </location>
</feature>
<keyword evidence="3" id="KW-1185">Reference proteome</keyword>